<keyword evidence="3" id="KW-1185">Reference proteome</keyword>
<feature type="domain" description="HTH cro/C1-type" evidence="1">
    <location>
        <begin position="7"/>
        <end position="67"/>
    </location>
</feature>
<dbReference type="GO" id="GO:0003677">
    <property type="term" value="F:DNA binding"/>
    <property type="evidence" value="ECO:0007669"/>
    <property type="project" value="InterPro"/>
</dbReference>
<dbReference type="AlphaFoldDB" id="A0A417YX05"/>
<name>A0A417YX05_9BACI</name>
<dbReference type="Gene3D" id="1.10.260.40">
    <property type="entry name" value="lambda repressor-like DNA-binding domains"/>
    <property type="match status" value="1"/>
</dbReference>
<dbReference type="PANTHER" id="PTHR37301">
    <property type="entry name" value="DNA-BINDING PROTEIN-RELATED"/>
    <property type="match status" value="1"/>
</dbReference>
<dbReference type="OrthoDB" id="9805309at2"/>
<evidence type="ECO:0000259" key="1">
    <source>
        <dbReference type="Pfam" id="PF13443"/>
    </source>
</evidence>
<gene>
    <name evidence="2" type="ORF">D1B31_04660</name>
</gene>
<sequence length="75" mass="8569">MAFSYNNLWKQLIDRNMTKTDLRISIGITPATLARLSKNHTVSMDVLGKICHELECNIGDIVEYVDDPMSDNRNK</sequence>
<reference evidence="2 3" key="1">
    <citation type="journal article" date="2017" name="Int. J. Syst. Evol. Microbiol.">
        <title>Bacillus notoginsengisoli sp. nov., a novel bacterium isolated from the rhizosphere of Panax notoginseng.</title>
        <authorList>
            <person name="Zhang M.Y."/>
            <person name="Cheng J."/>
            <person name="Cai Y."/>
            <person name="Zhang T.Y."/>
            <person name="Wu Y.Y."/>
            <person name="Manikprabhu D."/>
            <person name="Li W.J."/>
            <person name="Zhang Y.X."/>
        </authorList>
    </citation>
    <scope>NUCLEOTIDE SEQUENCE [LARGE SCALE GENOMIC DNA]</scope>
    <source>
        <strain evidence="2 3">JCM 30743</strain>
    </source>
</reference>
<dbReference type="InterPro" id="IPR001387">
    <property type="entry name" value="Cro/C1-type_HTH"/>
</dbReference>
<dbReference type="Proteomes" id="UP000284416">
    <property type="component" value="Unassembled WGS sequence"/>
</dbReference>
<evidence type="ECO:0000313" key="2">
    <source>
        <dbReference type="EMBL" id="RHW41945.1"/>
    </source>
</evidence>
<evidence type="ECO:0000313" key="3">
    <source>
        <dbReference type="Proteomes" id="UP000284416"/>
    </source>
</evidence>
<dbReference type="EMBL" id="QWEG01000003">
    <property type="protein sequence ID" value="RHW41945.1"/>
    <property type="molecule type" value="Genomic_DNA"/>
</dbReference>
<dbReference type="RefSeq" id="WP_118919600.1">
    <property type="nucleotide sequence ID" value="NZ_QWEG01000003.1"/>
</dbReference>
<dbReference type="SUPFAM" id="SSF47413">
    <property type="entry name" value="lambda repressor-like DNA-binding domains"/>
    <property type="match status" value="1"/>
</dbReference>
<comment type="caution">
    <text evidence="2">The sequence shown here is derived from an EMBL/GenBank/DDBJ whole genome shotgun (WGS) entry which is preliminary data.</text>
</comment>
<protein>
    <submittedName>
        <fullName evidence="2">XRE family transcriptional regulator</fullName>
    </submittedName>
</protein>
<dbReference type="PANTHER" id="PTHR37301:SF1">
    <property type="entry name" value="DNA-BINDING PROTEIN"/>
    <property type="match status" value="1"/>
</dbReference>
<dbReference type="Pfam" id="PF13443">
    <property type="entry name" value="HTH_26"/>
    <property type="match status" value="1"/>
</dbReference>
<dbReference type="InterPro" id="IPR010982">
    <property type="entry name" value="Lambda_DNA-bd_dom_sf"/>
</dbReference>
<organism evidence="2 3">
    <name type="scientific">Neobacillus notoginsengisoli</name>
    <dbReference type="NCBI Taxonomy" id="1578198"/>
    <lineage>
        <taxon>Bacteria</taxon>
        <taxon>Bacillati</taxon>
        <taxon>Bacillota</taxon>
        <taxon>Bacilli</taxon>
        <taxon>Bacillales</taxon>
        <taxon>Bacillaceae</taxon>
        <taxon>Neobacillus</taxon>
    </lineage>
</organism>
<accession>A0A417YX05</accession>
<proteinExistence type="predicted"/>